<feature type="transmembrane region" description="Helical" evidence="8">
    <location>
        <begin position="167"/>
        <end position="189"/>
    </location>
</feature>
<gene>
    <name evidence="11" type="ORF">BB347_03050</name>
    <name evidence="12" type="ORF">SAMN05421809_0435</name>
</gene>
<dbReference type="InterPro" id="IPR010227">
    <property type="entry name" value="NADH_Q_OxRdtase_chainM/4"/>
</dbReference>
<protein>
    <submittedName>
        <fullName evidence="12">NADH dehydrogenase subunit M</fullName>
    </submittedName>
    <submittedName>
        <fullName evidence="11">Oxidoreductase</fullName>
    </submittedName>
</protein>
<dbReference type="RefSeq" id="WP_076578510.1">
    <property type="nucleotide sequence ID" value="NZ_CP019327.1"/>
</dbReference>
<dbReference type="STRING" id="588898.BB347_03050"/>
<evidence type="ECO:0000256" key="5">
    <source>
        <dbReference type="ARBA" id="ARBA00022989"/>
    </source>
</evidence>
<feature type="domain" description="NADH:quinone oxidoreductase/Mrp antiporter transmembrane" evidence="9">
    <location>
        <begin position="131"/>
        <end position="428"/>
    </location>
</feature>
<keyword evidence="3 8" id="KW-0812">Transmembrane</keyword>
<dbReference type="GO" id="GO:0008137">
    <property type="term" value="F:NADH dehydrogenase (ubiquinone) activity"/>
    <property type="evidence" value="ECO:0007669"/>
    <property type="project" value="InterPro"/>
</dbReference>
<dbReference type="InterPro" id="IPR001750">
    <property type="entry name" value="ND/Mrp_TM"/>
</dbReference>
<dbReference type="GO" id="GO:0015990">
    <property type="term" value="P:electron transport coupled proton transport"/>
    <property type="evidence" value="ECO:0007669"/>
    <property type="project" value="TreeGrafter"/>
</dbReference>
<evidence type="ECO:0000256" key="2">
    <source>
        <dbReference type="ARBA" id="ARBA00009025"/>
    </source>
</evidence>
<dbReference type="KEGG" id="hda:BB347_03050"/>
<dbReference type="InterPro" id="IPR003918">
    <property type="entry name" value="NADH_UbQ_OxRdtase"/>
</dbReference>
<keyword evidence="5 8" id="KW-1133">Transmembrane helix</keyword>
<dbReference type="InterPro" id="IPR000260">
    <property type="entry name" value="NADH4_N"/>
</dbReference>
<feature type="transmembrane region" description="Helical" evidence="8">
    <location>
        <begin position="114"/>
        <end position="132"/>
    </location>
</feature>
<feature type="transmembrane region" description="Helical" evidence="8">
    <location>
        <begin position="220"/>
        <end position="245"/>
    </location>
</feature>
<feature type="domain" description="NADH:ubiquinone oxidoreductase chain 4 N-terminal" evidence="10">
    <location>
        <begin position="72"/>
        <end position="121"/>
    </location>
</feature>
<evidence type="ECO:0000313" key="11">
    <source>
        <dbReference type="EMBL" id="APX95674.1"/>
    </source>
</evidence>
<keyword evidence="7 8" id="KW-0472">Membrane</keyword>
<evidence type="ECO:0000313" key="13">
    <source>
        <dbReference type="Proteomes" id="UP000185687"/>
    </source>
</evidence>
<dbReference type="GO" id="GO:0003954">
    <property type="term" value="F:NADH dehydrogenase activity"/>
    <property type="evidence" value="ECO:0007669"/>
    <property type="project" value="TreeGrafter"/>
</dbReference>
<evidence type="ECO:0000256" key="6">
    <source>
        <dbReference type="ARBA" id="ARBA00023027"/>
    </source>
</evidence>
<feature type="transmembrane region" description="Helical" evidence="8">
    <location>
        <begin position="378"/>
        <end position="399"/>
    </location>
</feature>
<dbReference type="GeneID" id="30954887"/>
<evidence type="ECO:0000256" key="8">
    <source>
        <dbReference type="SAM" id="Phobius"/>
    </source>
</evidence>
<dbReference type="OrthoDB" id="19089at2157"/>
<accession>A0A1N6YGQ9</accession>
<dbReference type="Proteomes" id="UP000185687">
    <property type="component" value="Unassembled WGS sequence"/>
</dbReference>
<organism evidence="12 13">
    <name type="scientific">Natronorubrum daqingense</name>
    <dbReference type="NCBI Taxonomy" id="588898"/>
    <lineage>
        <taxon>Archaea</taxon>
        <taxon>Methanobacteriati</taxon>
        <taxon>Methanobacteriota</taxon>
        <taxon>Stenosarchaea group</taxon>
        <taxon>Halobacteria</taxon>
        <taxon>Halobacteriales</taxon>
        <taxon>Natrialbaceae</taxon>
        <taxon>Natronorubrum</taxon>
    </lineage>
</organism>
<comment type="subcellular location">
    <subcellularLocation>
        <location evidence="1">Membrane</location>
        <topology evidence="1">Multi-pass membrane protein</topology>
    </subcellularLocation>
</comment>
<evidence type="ECO:0000256" key="4">
    <source>
        <dbReference type="ARBA" id="ARBA00022967"/>
    </source>
</evidence>
<feature type="transmembrane region" description="Helical" evidence="8">
    <location>
        <begin position="257"/>
        <end position="275"/>
    </location>
</feature>
<feature type="transmembrane region" description="Helical" evidence="8">
    <location>
        <begin position="315"/>
        <end position="334"/>
    </location>
</feature>
<evidence type="ECO:0000313" key="14">
    <source>
        <dbReference type="Proteomes" id="UP000187321"/>
    </source>
</evidence>
<dbReference type="NCBIfam" id="TIGR01972">
    <property type="entry name" value="NDH_I_M"/>
    <property type="match status" value="1"/>
</dbReference>
<evidence type="ECO:0000256" key="1">
    <source>
        <dbReference type="ARBA" id="ARBA00004141"/>
    </source>
</evidence>
<dbReference type="EMBL" id="CP019327">
    <property type="protein sequence ID" value="APX95674.1"/>
    <property type="molecule type" value="Genomic_DNA"/>
</dbReference>
<feature type="transmembrane region" description="Helical" evidence="8">
    <location>
        <begin position="287"/>
        <end position="308"/>
    </location>
</feature>
<dbReference type="Proteomes" id="UP000187321">
    <property type="component" value="Chromosome"/>
</dbReference>
<dbReference type="Pfam" id="PF01059">
    <property type="entry name" value="Oxidored_q5_N"/>
    <property type="match status" value="1"/>
</dbReference>
<feature type="transmembrane region" description="Helical" evidence="8">
    <location>
        <begin position="346"/>
        <end position="366"/>
    </location>
</feature>
<proteinExistence type="inferred from homology"/>
<sequence>MMIEALIAVALVGALLTFIAPNRVAGKLAFAISLIPVALSLWMFATFDGSGNALIDGTLAFESHLEWIQLGEYSISWFVGVDGISLPLVVLTTILCSLAIMSSWTPIDERESQFYGLVLFIEANLIGVFTALDFFLWFIFWEAVLIPMYLLIGVWGGPRRKYAAIKFFVYTNVASLVMFGAFIALVFGLGDVTSFALPEIATAMVEGGPDGLFGLEGSTLAAVVFIAMFLGFAVKVPVVPFHTWLPDAHVQAPTPASVLLAGVLLKMGTYALLRFNFTMFPEQVETYAVPIAAIAVISVIYGAMLALAQTDLKRIVAYSSVSSMGYVILGLIAFTHFGVGGATFQMVSHGLISGLMFMAVGVIYNATHTRLVTDMSGVADRMPIAVGILVAGAFGYMGLPLMSGFFGEFTIFFGAFGSEALAYSQVFTALAMFGIVIVAGYLLFALQRAVFGPYELETDYDVTRAPLHDVAPMFVLLGLIILLGVAPDLIFEMITDAVDPILENGGDS</sequence>
<dbReference type="GO" id="GO:0016020">
    <property type="term" value="C:membrane"/>
    <property type="evidence" value="ECO:0007669"/>
    <property type="project" value="UniProtKB-SubCell"/>
</dbReference>
<keyword evidence="4" id="KW-1278">Translocase</keyword>
<dbReference type="GO" id="GO:0048039">
    <property type="term" value="F:ubiquinone binding"/>
    <property type="evidence" value="ECO:0007669"/>
    <property type="project" value="TreeGrafter"/>
</dbReference>
<keyword evidence="13" id="KW-1185">Reference proteome</keyword>
<evidence type="ECO:0000313" key="12">
    <source>
        <dbReference type="EMBL" id="SIR13686.1"/>
    </source>
</evidence>
<feature type="transmembrane region" description="Helical" evidence="8">
    <location>
        <begin position="430"/>
        <end position="450"/>
    </location>
</feature>
<dbReference type="EMBL" id="FTNP01000001">
    <property type="protein sequence ID" value="SIR13686.1"/>
    <property type="molecule type" value="Genomic_DNA"/>
</dbReference>
<feature type="transmembrane region" description="Helical" evidence="8">
    <location>
        <begin position="75"/>
        <end position="102"/>
    </location>
</feature>
<evidence type="ECO:0000256" key="3">
    <source>
        <dbReference type="ARBA" id="ARBA00022692"/>
    </source>
</evidence>
<evidence type="ECO:0000259" key="10">
    <source>
        <dbReference type="Pfam" id="PF01059"/>
    </source>
</evidence>
<keyword evidence="6" id="KW-0520">NAD</keyword>
<evidence type="ECO:0000259" key="9">
    <source>
        <dbReference type="Pfam" id="PF00361"/>
    </source>
</evidence>
<dbReference type="AlphaFoldDB" id="A0A1N6YGQ9"/>
<comment type="similarity">
    <text evidence="2">Belongs to the complex I subunit 4 family.</text>
</comment>
<dbReference type="PANTHER" id="PTHR43507">
    <property type="entry name" value="NADH-UBIQUINONE OXIDOREDUCTASE CHAIN 4"/>
    <property type="match status" value="1"/>
</dbReference>
<name>A0A1N6YGQ9_9EURY</name>
<feature type="transmembrane region" description="Helical" evidence="8">
    <location>
        <begin position="138"/>
        <end position="155"/>
    </location>
</feature>
<reference evidence="12 13" key="2">
    <citation type="submission" date="2017-01" db="EMBL/GenBank/DDBJ databases">
        <authorList>
            <person name="Mah S.A."/>
            <person name="Swanson W.J."/>
            <person name="Moy G.W."/>
            <person name="Vacquier V.D."/>
        </authorList>
    </citation>
    <scope>NUCLEOTIDE SEQUENCE [LARGE SCALE GENOMIC DNA]</scope>
    <source>
        <strain evidence="12 13">CGMCC 1.8909</strain>
    </source>
</reference>
<evidence type="ECO:0000256" key="7">
    <source>
        <dbReference type="ARBA" id="ARBA00023136"/>
    </source>
</evidence>
<dbReference type="GO" id="GO:0042773">
    <property type="term" value="P:ATP synthesis coupled electron transport"/>
    <property type="evidence" value="ECO:0007669"/>
    <property type="project" value="InterPro"/>
</dbReference>
<feature type="transmembrane region" description="Helical" evidence="8">
    <location>
        <begin position="470"/>
        <end position="491"/>
    </location>
</feature>
<dbReference type="PANTHER" id="PTHR43507:SF1">
    <property type="entry name" value="NADH-UBIQUINONE OXIDOREDUCTASE CHAIN 4"/>
    <property type="match status" value="1"/>
</dbReference>
<dbReference type="Pfam" id="PF00361">
    <property type="entry name" value="Proton_antipo_M"/>
    <property type="match status" value="1"/>
</dbReference>
<dbReference type="PRINTS" id="PR01437">
    <property type="entry name" value="NUOXDRDTASE4"/>
</dbReference>
<reference evidence="11 14" key="1">
    <citation type="submission" date="2017-01" db="EMBL/GenBank/DDBJ databases">
        <title>Complete genome sequence of Haloterrigena daqingensis type strain (JX313T).</title>
        <authorList>
            <person name="Shuang W."/>
        </authorList>
    </citation>
    <scope>NUCLEOTIDE SEQUENCE [LARGE SCALE GENOMIC DNA]</scope>
    <source>
        <strain evidence="11 14">JX313</strain>
    </source>
</reference>